<feature type="compositionally biased region" description="Acidic residues" evidence="1">
    <location>
        <begin position="835"/>
        <end position="848"/>
    </location>
</feature>
<feature type="compositionally biased region" description="Acidic residues" evidence="1">
    <location>
        <begin position="797"/>
        <end position="818"/>
    </location>
</feature>
<reference evidence="2 3" key="1">
    <citation type="journal article" date="2018" name="Nat. Ecol. Evol.">
        <title>Pezizomycetes genomes reveal the molecular basis of ectomycorrhizal truffle lifestyle.</title>
        <authorList>
            <person name="Murat C."/>
            <person name="Payen T."/>
            <person name="Noel B."/>
            <person name="Kuo A."/>
            <person name="Morin E."/>
            <person name="Chen J."/>
            <person name="Kohler A."/>
            <person name="Krizsan K."/>
            <person name="Balestrini R."/>
            <person name="Da Silva C."/>
            <person name="Montanini B."/>
            <person name="Hainaut M."/>
            <person name="Levati E."/>
            <person name="Barry K.W."/>
            <person name="Belfiori B."/>
            <person name="Cichocki N."/>
            <person name="Clum A."/>
            <person name="Dockter R.B."/>
            <person name="Fauchery L."/>
            <person name="Guy J."/>
            <person name="Iotti M."/>
            <person name="Le Tacon F."/>
            <person name="Lindquist E.A."/>
            <person name="Lipzen A."/>
            <person name="Malagnac F."/>
            <person name="Mello A."/>
            <person name="Molinier V."/>
            <person name="Miyauchi S."/>
            <person name="Poulain J."/>
            <person name="Riccioni C."/>
            <person name="Rubini A."/>
            <person name="Sitrit Y."/>
            <person name="Splivallo R."/>
            <person name="Traeger S."/>
            <person name="Wang M."/>
            <person name="Zifcakova L."/>
            <person name="Wipf D."/>
            <person name="Zambonelli A."/>
            <person name="Paolocci F."/>
            <person name="Nowrousian M."/>
            <person name="Ottonello S."/>
            <person name="Baldrian P."/>
            <person name="Spatafora J.W."/>
            <person name="Henrissat B."/>
            <person name="Nagy L.G."/>
            <person name="Aury J.M."/>
            <person name="Wincker P."/>
            <person name="Grigoriev I.V."/>
            <person name="Bonfante P."/>
            <person name="Martin F.M."/>
        </authorList>
    </citation>
    <scope>NUCLEOTIDE SEQUENCE [LARGE SCALE GENOMIC DNA]</scope>
    <source>
        <strain evidence="2 3">RN42</strain>
    </source>
</reference>
<dbReference type="Proteomes" id="UP000275078">
    <property type="component" value="Unassembled WGS sequence"/>
</dbReference>
<feature type="compositionally biased region" description="Pro residues" evidence="1">
    <location>
        <begin position="599"/>
        <end position="622"/>
    </location>
</feature>
<feature type="region of interest" description="Disordered" evidence="1">
    <location>
        <begin position="558"/>
        <end position="848"/>
    </location>
</feature>
<feature type="compositionally biased region" description="Polar residues" evidence="1">
    <location>
        <begin position="623"/>
        <end position="638"/>
    </location>
</feature>
<feature type="region of interest" description="Disordered" evidence="1">
    <location>
        <begin position="84"/>
        <end position="111"/>
    </location>
</feature>
<feature type="compositionally biased region" description="Acidic residues" evidence="1">
    <location>
        <begin position="751"/>
        <end position="778"/>
    </location>
</feature>
<feature type="compositionally biased region" description="Low complexity" evidence="1">
    <location>
        <begin position="349"/>
        <end position="370"/>
    </location>
</feature>
<feature type="compositionally biased region" description="Polar residues" evidence="1">
    <location>
        <begin position="84"/>
        <end position="94"/>
    </location>
</feature>
<feature type="region of interest" description="Disordered" evidence="1">
    <location>
        <begin position="486"/>
        <end position="528"/>
    </location>
</feature>
<feature type="compositionally biased region" description="Basic and acidic residues" evidence="1">
    <location>
        <begin position="462"/>
        <end position="473"/>
    </location>
</feature>
<feature type="region of interest" description="Disordered" evidence="1">
    <location>
        <begin position="343"/>
        <end position="370"/>
    </location>
</feature>
<feature type="compositionally biased region" description="Basic and acidic residues" evidence="1">
    <location>
        <begin position="562"/>
        <end position="591"/>
    </location>
</feature>
<protein>
    <submittedName>
        <fullName evidence="2">Uncharacterized protein</fullName>
    </submittedName>
</protein>
<evidence type="ECO:0000256" key="1">
    <source>
        <dbReference type="SAM" id="MobiDB-lite"/>
    </source>
</evidence>
<keyword evidence="3" id="KW-1185">Reference proteome</keyword>
<evidence type="ECO:0000313" key="3">
    <source>
        <dbReference type="Proteomes" id="UP000275078"/>
    </source>
</evidence>
<feature type="compositionally biased region" description="Polar residues" evidence="1">
    <location>
        <begin position="391"/>
        <end position="403"/>
    </location>
</feature>
<organism evidence="2 3">
    <name type="scientific">Ascobolus immersus RN42</name>
    <dbReference type="NCBI Taxonomy" id="1160509"/>
    <lineage>
        <taxon>Eukaryota</taxon>
        <taxon>Fungi</taxon>
        <taxon>Dikarya</taxon>
        <taxon>Ascomycota</taxon>
        <taxon>Pezizomycotina</taxon>
        <taxon>Pezizomycetes</taxon>
        <taxon>Pezizales</taxon>
        <taxon>Ascobolaceae</taxon>
        <taxon>Ascobolus</taxon>
    </lineage>
</organism>
<feature type="region of interest" description="Disordered" evidence="1">
    <location>
        <begin position="391"/>
        <end position="474"/>
    </location>
</feature>
<feature type="region of interest" description="Disordered" evidence="1">
    <location>
        <begin position="132"/>
        <end position="165"/>
    </location>
</feature>
<name>A0A3N4IEC6_ASCIM</name>
<dbReference type="AlphaFoldDB" id="A0A3N4IEC6"/>
<accession>A0A3N4IEC6</accession>
<proteinExistence type="predicted"/>
<feature type="compositionally biased region" description="Basic and acidic residues" evidence="1">
    <location>
        <begin position="823"/>
        <end position="834"/>
    </location>
</feature>
<feature type="compositionally biased region" description="Basic and acidic residues" evidence="1">
    <location>
        <begin position="639"/>
        <end position="655"/>
    </location>
</feature>
<gene>
    <name evidence="2" type="ORF">BJ508DRAFT_51115</name>
</gene>
<sequence>MMAATMQALPIPPKPPAYRHPAKDIAPPQRPRLQGAYIQNAIGNAARVPYSQANSPQFNSQQPSGPFYLPQQVQIAQNLAPSTIIPNGQSTVNNGAASQSPAPQPQPIGIPGTIPVGITHQARTATPVAIAPGPIAIPTTNDPRAIRFVPQPPPRRGGDEAAAQGPLQPWQYQELLYKEKMAAKKPLSGHAPGLIANCSKRSNLPVDTFTQDGWNKVASVLGILDVVEKRGYDFNFVQNAWRLAKEVGGKAAEEGLSPEQRKAVRFWEDLFLKSGHKVIAPSDAFFIVSVINYIKRMRDQEVITGHKVLPGPIHHSIWLQRPQEFVDFARMHTPIGDLAHNPYAHPGYQQPQHIQQHQQYQQHQPQWTQQYTHSNSKFTVPENLLHTFSINEKPQQTQVSPPTLVNPGGHRSSFNHPTLLHPSRLNSISSNPDGPGSTPDKPIELDDDSDSEDTTANQAHTSTEKEQAVERDVGVAVGEDITIVREKISPPAADDDEIQITSHRRVSIDPPSPQMTETPHPSQDEPAENDRLNIMQQLRLGKKVFSWMESPLDLVRLHSGKRPKETKFRKDPNGKKRRHDNGDEHGVEHQDKRRKPVDFRPPPVELNYHPPTPPIHRPPPTPNKIQNMPNIQNMPSLQKKNDDIPPLAEVERRLQEQAAAAAHKLAADFLNGPPSKTAKRPQPTVKGIFAHPSNLPTPPASQSPESSLASPVLSKPPSPVPERTMASPVSSKPVSPLAEPNNTNKFTSDDLFGEDDDDMASLFGEDDDDGELEPEEDTVPQPEAVAESQSQEPAEAHDDEDEELEDILLAAFDEEDEVTGAGDLEKQMMARMDDSGDESSDADDDEVR</sequence>
<evidence type="ECO:0000313" key="2">
    <source>
        <dbReference type="EMBL" id="RPA83807.1"/>
    </source>
</evidence>
<dbReference type="EMBL" id="ML119662">
    <property type="protein sequence ID" value="RPA83807.1"/>
    <property type="molecule type" value="Genomic_DNA"/>
</dbReference>